<evidence type="ECO:0000313" key="5">
    <source>
        <dbReference type="Proteomes" id="UP000539957"/>
    </source>
</evidence>
<dbReference type="CDD" id="cd06558">
    <property type="entry name" value="crotonase-like"/>
    <property type="match status" value="1"/>
</dbReference>
<comment type="caution">
    <text evidence="4">The sequence shown here is derived from an EMBL/GenBank/DDBJ whole genome shotgun (WGS) entry which is preliminary data.</text>
</comment>
<dbReference type="FunFam" id="1.10.12.10:FF:000001">
    <property type="entry name" value="Probable enoyl-CoA hydratase, mitochondrial"/>
    <property type="match status" value="1"/>
</dbReference>
<dbReference type="Pfam" id="PF00378">
    <property type="entry name" value="ECH_1"/>
    <property type="match status" value="1"/>
</dbReference>
<dbReference type="GO" id="GO:0006635">
    <property type="term" value="P:fatty acid beta-oxidation"/>
    <property type="evidence" value="ECO:0007669"/>
    <property type="project" value="TreeGrafter"/>
</dbReference>
<dbReference type="Proteomes" id="UP000539957">
    <property type="component" value="Unassembled WGS sequence"/>
</dbReference>
<dbReference type="SUPFAM" id="SSF52096">
    <property type="entry name" value="ClpP/crotonase"/>
    <property type="match status" value="1"/>
</dbReference>
<protein>
    <submittedName>
        <fullName evidence="4">Enoyl-CoA hydratase/carnithine racemase</fullName>
    </submittedName>
</protein>
<dbReference type="AlphaFoldDB" id="A0A7W7ISM7"/>
<dbReference type="FunFam" id="3.90.226.10:FF:000009">
    <property type="entry name" value="Carnitinyl-CoA dehydratase"/>
    <property type="match status" value="1"/>
</dbReference>
<accession>A0A7W7ISM7</accession>
<dbReference type="InterPro" id="IPR018376">
    <property type="entry name" value="Enoyl-CoA_hyd/isom_CS"/>
</dbReference>
<dbReference type="PANTHER" id="PTHR11941">
    <property type="entry name" value="ENOYL-COA HYDRATASE-RELATED"/>
    <property type="match status" value="1"/>
</dbReference>
<name>A0A7W7ISM7_9CAUL</name>
<dbReference type="InterPro" id="IPR029045">
    <property type="entry name" value="ClpP/crotonase-like_dom_sf"/>
</dbReference>
<dbReference type="PROSITE" id="PS00166">
    <property type="entry name" value="ENOYL_COA_HYDRATASE"/>
    <property type="match status" value="1"/>
</dbReference>
<dbReference type="Gene3D" id="3.90.226.10">
    <property type="entry name" value="2-enoyl-CoA Hydratase, Chain A, domain 1"/>
    <property type="match status" value="1"/>
</dbReference>
<dbReference type="Gene3D" id="1.10.12.10">
    <property type="entry name" value="Lyase 2-enoyl-coa Hydratase, Chain A, domain 2"/>
    <property type="match status" value="1"/>
</dbReference>
<evidence type="ECO:0000256" key="2">
    <source>
        <dbReference type="ARBA" id="ARBA00023239"/>
    </source>
</evidence>
<sequence length="267" mass="28181">MTTMADEAFAPAVQIEHVNRVGWIILNRPGQINAINPALRREASEALVRLDADPEVGAIVIRGAGERGFCAGADIKSQNDAASLPALRADMTPGWIEILDQVRKPVIAAVHGYCLGGGLEIAMACDIRMAAPNAVFGLPETGLGLIPGGGGTQRLPRIVGLGPALDLLLSGDRIDAAEALRIGLVSRLSASGDSLIDEAQALAERIAARPSAASAYVKEAARDGFEMDLRAGLKLEKDLFVLLMSTEDRREAAAAFREKRPPAFTGR</sequence>
<gene>
    <name evidence="4" type="ORF">HNP32_003568</name>
</gene>
<comment type="similarity">
    <text evidence="1 3">Belongs to the enoyl-CoA hydratase/isomerase family.</text>
</comment>
<organism evidence="4 5">
    <name type="scientific">Brevundimonas bullata</name>
    <dbReference type="NCBI Taxonomy" id="13160"/>
    <lineage>
        <taxon>Bacteria</taxon>
        <taxon>Pseudomonadati</taxon>
        <taxon>Pseudomonadota</taxon>
        <taxon>Alphaproteobacteria</taxon>
        <taxon>Caulobacterales</taxon>
        <taxon>Caulobacteraceae</taxon>
        <taxon>Brevundimonas</taxon>
    </lineage>
</organism>
<dbReference type="GO" id="GO:0016836">
    <property type="term" value="F:hydro-lyase activity"/>
    <property type="evidence" value="ECO:0007669"/>
    <property type="project" value="UniProtKB-ARBA"/>
</dbReference>
<dbReference type="InterPro" id="IPR014748">
    <property type="entry name" value="Enoyl-CoA_hydra_C"/>
</dbReference>
<dbReference type="RefSeq" id="WP_260398578.1">
    <property type="nucleotide sequence ID" value="NZ_JACHKY010000008.1"/>
</dbReference>
<reference evidence="4 5" key="1">
    <citation type="submission" date="2020-08" db="EMBL/GenBank/DDBJ databases">
        <title>Functional genomics of gut bacteria from endangered species of beetles.</title>
        <authorList>
            <person name="Carlos-Shanley C."/>
        </authorList>
    </citation>
    <scope>NUCLEOTIDE SEQUENCE [LARGE SCALE GENOMIC DNA]</scope>
    <source>
        <strain evidence="4 5">S00123</strain>
    </source>
</reference>
<proteinExistence type="inferred from homology"/>
<evidence type="ECO:0000313" key="4">
    <source>
        <dbReference type="EMBL" id="MBB4799807.1"/>
    </source>
</evidence>
<dbReference type="EMBL" id="JACHKY010000008">
    <property type="protein sequence ID" value="MBB4799807.1"/>
    <property type="molecule type" value="Genomic_DNA"/>
</dbReference>
<keyword evidence="5" id="KW-1185">Reference proteome</keyword>
<dbReference type="PANTHER" id="PTHR11941:SF54">
    <property type="entry name" value="ENOYL-COA HYDRATASE, MITOCHONDRIAL"/>
    <property type="match status" value="1"/>
</dbReference>
<evidence type="ECO:0000256" key="1">
    <source>
        <dbReference type="ARBA" id="ARBA00005254"/>
    </source>
</evidence>
<evidence type="ECO:0000256" key="3">
    <source>
        <dbReference type="RuleBase" id="RU003707"/>
    </source>
</evidence>
<dbReference type="InterPro" id="IPR001753">
    <property type="entry name" value="Enoyl-CoA_hydra/iso"/>
</dbReference>
<keyword evidence="2" id="KW-0456">Lyase</keyword>